<dbReference type="Gene3D" id="3.30.499.10">
    <property type="entry name" value="Aconitase, domain 3"/>
    <property type="match status" value="2"/>
</dbReference>
<dbReference type="Proteomes" id="UP001634007">
    <property type="component" value="Unassembled WGS sequence"/>
</dbReference>
<dbReference type="InterPro" id="IPR018136">
    <property type="entry name" value="Aconitase_4Fe-4S_BS"/>
</dbReference>
<dbReference type="SUPFAM" id="SSF53732">
    <property type="entry name" value="Aconitase iron-sulfur domain"/>
    <property type="match status" value="1"/>
</dbReference>
<dbReference type="PANTHER" id="PTHR11670">
    <property type="entry name" value="ACONITASE/IRON-RESPONSIVE ELEMENT FAMILY MEMBER"/>
    <property type="match status" value="1"/>
</dbReference>
<dbReference type="InterPro" id="IPR015928">
    <property type="entry name" value="Aconitase/3IPM_dehydase_swvl"/>
</dbReference>
<feature type="region of interest" description="Disordered" evidence="8">
    <location>
        <begin position="1"/>
        <end position="33"/>
    </location>
</feature>
<comment type="cofactor">
    <cofactor evidence="1">
        <name>[4Fe-4S] cluster</name>
        <dbReference type="ChEBI" id="CHEBI:49883"/>
    </cofactor>
</comment>
<evidence type="ECO:0000256" key="1">
    <source>
        <dbReference type="ARBA" id="ARBA00001966"/>
    </source>
</evidence>
<evidence type="ECO:0000256" key="2">
    <source>
        <dbReference type="ARBA" id="ARBA00007185"/>
    </source>
</evidence>
<evidence type="ECO:0000256" key="4">
    <source>
        <dbReference type="ARBA" id="ARBA00022723"/>
    </source>
</evidence>
<evidence type="ECO:0000256" key="8">
    <source>
        <dbReference type="SAM" id="MobiDB-lite"/>
    </source>
</evidence>
<dbReference type="Pfam" id="PF00694">
    <property type="entry name" value="Aconitase_C"/>
    <property type="match status" value="1"/>
</dbReference>
<evidence type="ECO:0000313" key="12">
    <source>
        <dbReference type="Proteomes" id="UP001634007"/>
    </source>
</evidence>
<dbReference type="InterPro" id="IPR001030">
    <property type="entry name" value="Acoase/IPM_deHydtase_lsu_aba"/>
</dbReference>
<dbReference type="SUPFAM" id="SSF52016">
    <property type="entry name" value="LeuD/IlvD-like"/>
    <property type="match status" value="1"/>
</dbReference>
<keyword evidence="5" id="KW-0408">Iron</keyword>
<evidence type="ECO:0000256" key="5">
    <source>
        <dbReference type="ARBA" id="ARBA00023004"/>
    </source>
</evidence>
<dbReference type="PRINTS" id="PR00415">
    <property type="entry name" value="ACONITASE"/>
</dbReference>
<dbReference type="AlphaFoldDB" id="A0ABD3KXD1"/>
<evidence type="ECO:0000256" key="3">
    <source>
        <dbReference type="ARBA" id="ARBA00022485"/>
    </source>
</evidence>
<keyword evidence="3" id="KW-0004">4Fe-4S</keyword>
<name>A0ABD3KXD1_EUCGL</name>
<evidence type="ECO:0000259" key="10">
    <source>
        <dbReference type="Pfam" id="PF00694"/>
    </source>
</evidence>
<dbReference type="FunFam" id="3.20.19.10:FF:000001">
    <property type="entry name" value="Aconitate hydratase"/>
    <property type="match status" value="1"/>
</dbReference>
<comment type="caution">
    <text evidence="11">The sequence shown here is derived from an EMBL/GenBank/DDBJ whole genome shotgun (WGS) entry which is preliminary data.</text>
</comment>
<dbReference type="InterPro" id="IPR036008">
    <property type="entry name" value="Aconitase_4Fe-4S_dom"/>
</dbReference>
<accession>A0ABD3KXD1</accession>
<evidence type="ECO:0000313" key="11">
    <source>
        <dbReference type="EMBL" id="KAL3744380.1"/>
    </source>
</evidence>
<dbReference type="GO" id="GO:0016836">
    <property type="term" value="F:hydro-lyase activity"/>
    <property type="evidence" value="ECO:0007669"/>
    <property type="project" value="UniProtKB-ARBA"/>
</dbReference>
<feature type="compositionally biased region" description="Basic residues" evidence="8">
    <location>
        <begin position="1"/>
        <end position="24"/>
    </location>
</feature>
<keyword evidence="4" id="KW-0479">Metal-binding</keyword>
<feature type="domain" description="Aconitase/3-isopropylmalate dehydratase large subunit alpha/beta/alpha" evidence="9">
    <location>
        <begin position="65"/>
        <end position="322"/>
    </location>
</feature>
<evidence type="ECO:0000256" key="6">
    <source>
        <dbReference type="ARBA" id="ARBA00023014"/>
    </source>
</evidence>
<keyword evidence="6" id="KW-0411">Iron-sulfur</keyword>
<evidence type="ECO:0008006" key="13">
    <source>
        <dbReference type="Google" id="ProtNLM"/>
    </source>
</evidence>
<organism evidence="11 12">
    <name type="scientific">Eucalyptus globulus</name>
    <name type="common">Tasmanian blue gum</name>
    <dbReference type="NCBI Taxonomy" id="34317"/>
    <lineage>
        <taxon>Eukaryota</taxon>
        <taxon>Viridiplantae</taxon>
        <taxon>Streptophyta</taxon>
        <taxon>Embryophyta</taxon>
        <taxon>Tracheophyta</taxon>
        <taxon>Spermatophyta</taxon>
        <taxon>Magnoliopsida</taxon>
        <taxon>eudicotyledons</taxon>
        <taxon>Gunneridae</taxon>
        <taxon>Pentapetalae</taxon>
        <taxon>rosids</taxon>
        <taxon>malvids</taxon>
        <taxon>Myrtales</taxon>
        <taxon>Myrtaceae</taxon>
        <taxon>Myrtoideae</taxon>
        <taxon>Eucalypteae</taxon>
        <taxon>Eucalyptus</taxon>
    </lineage>
</organism>
<dbReference type="Gene3D" id="3.20.19.10">
    <property type="entry name" value="Aconitase, domain 4"/>
    <property type="match status" value="1"/>
</dbReference>
<protein>
    <recommendedName>
        <fullName evidence="13">Aconitate hydratase</fullName>
    </recommendedName>
</protein>
<evidence type="ECO:0000259" key="9">
    <source>
        <dbReference type="Pfam" id="PF00330"/>
    </source>
</evidence>
<gene>
    <name evidence="11" type="ORF">ACJRO7_013621</name>
</gene>
<proteinExistence type="inferred from homology"/>
<dbReference type="InterPro" id="IPR000573">
    <property type="entry name" value="AconitaseA/IPMdHydase_ssu_swvl"/>
</dbReference>
<dbReference type="PROSITE" id="PS01244">
    <property type="entry name" value="ACONITASE_2"/>
    <property type="match status" value="1"/>
</dbReference>
<reference evidence="11 12" key="1">
    <citation type="submission" date="2024-11" db="EMBL/GenBank/DDBJ databases">
        <title>Chromosome-level genome assembly of Eucalyptus globulus Labill. provides insights into its genome evolution.</title>
        <authorList>
            <person name="Li X."/>
        </authorList>
    </citation>
    <scope>NUCLEOTIDE SEQUENCE [LARGE SCALE GENOMIC DNA]</scope>
    <source>
        <strain evidence="11">CL2024</strain>
        <tissue evidence="11">Fresh tender leaves</tissue>
    </source>
</reference>
<keyword evidence="12" id="KW-1185">Reference proteome</keyword>
<dbReference type="InterPro" id="IPR015931">
    <property type="entry name" value="Acnase/IPM_dHydase_lsu_aba_1/3"/>
</dbReference>
<evidence type="ECO:0000256" key="7">
    <source>
        <dbReference type="ARBA" id="ARBA00023239"/>
    </source>
</evidence>
<dbReference type="Pfam" id="PF00330">
    <property type="entry name" value="Aconitase"/>
    <property type="match status" value="1"/>
</dbReference>
<sequence>RRRRRPPPRSRRPPAGGRRPRFRSRAAPGSPPSTGCYRLPYSIRILLELAIRNCDEFQVKSKDVEKIIDWENTSPRQVEIPFKPARVLLQDFTGVPAVVDLACLRDAMNSLGGDLNKINPLVPVDLVIDHSVQVDVARSENAVQANMELEFHQNKERFGFLKWVNLEYLGRVVINTNGLLYPDSVVGTDSHTTMIDGLGVAGWGVGGIEAEAAMLGQPMSMVLPGVVGFKLTGKLKDGVKATDLVLNVTQMLRKHGVVGKFVEFYEKSELSLADRATIANMSPEHGATMGFFPVDHVTLQYLNLTGRSEETLKSYLRANKMFVDYNELLHLIVDDLVKPWIKTSLAPGSGVVTKYLQKKGAFNRPNGLQTYLNQFGFHIVGYGCTTCIGNSGDIDESVASAITENDLVAAAVFSGNKNFEGRVHPLTRANYLASPPLVVAYALERGVDRRDFNSYGSRRGNDEIMARGTFANIRLVNKFLKGEVGPKTIHIPSGEKLFVYDVAMRYKSEGHAAIILAGAEYGSGSSRDWAAKGPMLLGTKTVIAKSFEQIHRSNLVGMGIIPLCFNVSKIRPGQDITAETDNGKSFVCTLRFNREVELAYFDHGGILQYVIRNLIGVYKGQVGNAKRATHSFQKFMIIALISILMFLCSSDSQKEGKEVRKKGEPLYSRSFCTTVELQRQYKIASHGMLVADVKGAHETRKMGPSPENSDMSQQ</sequence>
<keyword evidence="7" id="KW-0456">Lyase</keyword>
<feature type="non-terminal residue" evidence="11">
    <location>
        <position position="1"/>
    </location>
</feature>
<dbReference type="EMBL" id="JBJKBG010000003">
    <property type="protein sequence ID" value="KAL3744380.1"/>
    <property type="molecule type" value="Genomic_DNA"/>
</dbReference>
<dbReference type="InterPro" id="IPR006249">
    <property type="entry name" value="Aconitase/IRP2"/>
</dbReference>
<dbReference type="GO" id="GO:0051539">
    <property type="term" value="F:4 iron, 4 sulfur cluster binding"/>
    <property type="evidence" value="ECO:0007669"/>
    <property type="project" value="UniProtKB-KW"/>
</dbReference>
<dbReference type="GO" id="GO:0043436">
    <property type="term" value="P:oxoacid metabolic process"/>
    <property type="evidence" value="ECO:0007669"/>
    <property type="project" value="UniProtKB-ARBA"/>
</dbReference>
<feature type="domain" description="Aconitase A/isopropylmalate dehydratase small subunit swivel" evidence="10">
    <location>
        <begin position="442"/>
        <end position="566"/>
    </location>
</feature>
<comment type="similarity">
    <text evidence="2">Belongs to the aconitase/IPM isomerase family.</text>
</comment>
<dbReference type="GO" id="GO:0046872">
    <property type="term" value="F:metal ion binding"/>
    <property type="evidence" value="ECO:0007669"/>
    <property type="project" value="UniProtKB-KW"/>
</dbReference>